<evidence type="ECO:0000256" key="1">
    <source>
        <dbReference type="SAM" id="Phobius"/>
    </source>
</evidence>
<comment type="caution">
    <text evidence="2">The sequence shown here is derived from an EMBL/GenBank/DDBJ whole genome shotgun (WGS) entry which is preliminary data.</text>
</comment>
<sequence>MVAHGEKAWRWAGSALYTCPPLILALTYAMPVGGDLPAGAPTVLSLSPLVVLFGFFVLRRRWRDRKGSLVPQRVV</sequence>
<dbReference type="EMBL" id="PXWG01000089">
    <property type="protein sequence ID" value="PSJ26043.1"/>
    <property type="molecule type" value="Genomic_DNA"/>
</dbReference>
<feature type="transmembrane region" description="Helical" evidence="1">
    <location>
        <begin position="12"/>
        <end position="30"/>
    </location>
</feature>
<dbReference type="AlphaFoldDB" id="A0A9X7JLP7"/>
<accession>A0A9X7JLP7</accession>
<feature type="transmembrane region" description="Helical" evidence="1">
    <location>
        <begin position="36"/>
        <end position="58"/>
    </location>
</feature>
<keyword evidence="1" id="KW-1133">Transmembrane helix</keyword>
<protein>
    <submittedName>
        <fullName evidence="2">Uncharacterized protein</fullName>
    </submittedName>
</protein>
<reference evidence="2 3" key="1">
    <citation type="submission" date="2018-03" db="EMBL/GenBank/DDBJ databases">
        <title>Chitinolytic properties of Streptosporangium nondiastaticum TBG75A20.</title>
        <authorList>
            <person name="Gayathri V."/>
            <person name="Shiburaj S."/>
        </authorList>
    </citation>
    <scope>NUCLEOTIDE SEQUENCE [LARGE SCALE GENOMIC DNA]</scope>
    <source>
        <strain evidence="2 3">TBG75A20</strain>
    </source>
</reference>
<evidence type="ECO:0000313" key="2">
    <source>
        <dbReference type="EMBL" id="PSJ26043.1"/>
    </source>
</evidence>
<dbReference type="Proteomes" id="UP000242427">
    <property type="component" value="Unassembled WGS sequence"/>
</dbReference>
<keyword evidence="1" id="KW-0472">Membrane</keyword>
<keyword evidence="3" id="KW-1185">Reference proteome</keyword>
<gene>
    <name evidence="2" type="ORF">B7P34_24885</name>
</gene>
<organism evidence="2 3">
    <name type="scientific">Streptosporangium nondiastaticum</name>
    <dbReference type="NCBI Taxonomy" id="35764"/>
    <lineage>
        <taxon>Bacteria</taxon>
        <taxon>Bacillati</taxon>
        <taxon>Actinomycetota</taxon>
        <taxon>Actinomycetes</taxon>
        <taxon>Streptosporangiales</taxon>
        <taxon>Streptosporangiaceae</taxon>
        <taxon>Streptosporangium</taxon>
    </lineage>
</organism>
<name>A0A9X7JLP7_9ACTN</name>
<keyword evidence="1" id="KW-0812">Transmembrane</keyword>
<evidence type="ECO:0000313" key="3">
    <source>
        <dbReference type="Proteomes" id="UP000242427"/>
    </source>
</evidence>
<proteinExistence type="predicted"/>